<keyword evidence="15" id="KW-1185">Reference proteome</keyword>
<feature type="transmembrane region" description="Helical" evidence="12">
    <location>
        <begin position="21"/>
        <end position="38"/>
    </location>
</feature>
<dbReference type="GeneID" id="34527135"/>
<dbReference type="EMBL" id="HE978320">
    <property type="protein sequence ID" value="CCK71412.1"/>
    <property type="molecule type" value="Genomic_DNA"/>
</dbReference>
<evidence type="ECO:0000256" key="4">
    <source>
        <dbReference type="ARBA" id="ARBA00022630"/>
    </source>
</evidence>
<dbReference type="SUPFAM" id="SSF63380">
    <property type="entry name" value="Riboflavin synthase domain-like"/>
    <property type="match status" value="1"/>
</dbReference>
<evidence type="ECO:0000313" key="14">
    <source>
        <dbReference type="EMBL" id="CCK71412.1"/>
    </source>
</evidence>
<feature type="binding site" evidence="11">
    <location>
        <position position="151"/>
    </location>
    <ligand>
        <name>FAD</name>
        <dbReference type="ChEBI" id="CHEBI:57692"/>
    </ligand>
</feature>
<evidence type="ECO:0000256" key="12">
    <source>
        <dbReference type="SAM" id="Phobius"/>
    </source>
</evidence>
<feature type="binding site" evidence="11">
    <location>
        <position position="149"/>
    </location>
    <ligand>
        <name>FAD</name>
        <dbReference type="ChEBI" id="CHEBI:57692"/>
    </ligand>
</feature>
<evidence type="ECO:0000256" key="6">
    <source>
        <dbReference type="ARBA" id="ARBA00022827"/>
    </source>
</evidence>
<comment type="subcellular location">
    <subcellularLocation>
        <location evidence="2">Membrane</location>
    </subcellularLocation>
</comment>
<feature type="binding site" evidence="11">
    <location>
        <position position="124"/>
    </location>
    <ligand>
        <name>FAD</name>
        <dbReference type="ChEBI" id="CHEBI:57692"/>
    </ligand>
</feature>
<keyword evidence="7 12" id="KW-1133">Transmembrane helix</keyword>
<dbReference type="CDD" id="cd06183">
    <property type="entry name" value="cyt_b5_reduct_like"/>
    <property type="match status" value="1"/>
</dbReference>
<feature type="binding site" evidence="11">
    <location>
        <position position="126"/>
    </location>
    <ligand>
        <name>FAD</name>
        <dbReference type="ChEBI" id="CHEBI:57692"/>
    </ligand>
</feature>
<dbReference type="GO" id="GO:0015031">
    <property type="term" value="P:protein transport"/>
    <property type="evidence" value="ECO:0007669"/>
    <property type="project" value="EnsemblFungi"/>
</dbReference>
<dbReference type="Gene3D" id="3.40.50.80">
    <property type="entry name" value="Nucleotide-binding domain of ferredoxin-NADP reductase (FNR) module"/>
    <property type="match status" value="1"/>
</dbReference>
<dbReference type="GO" id="GO:0004128">
    <property type="term" value="F:cytochrome-b5 reductase activity, acting on NAD(P)H"/>
    <property type="evidence" value="ECO:0007669"/>
    <property type="project" value="EnsemblFungi"/>
</dbReference>
<dbReference type="HOGENOM" id="CLU_003827_9_0_1"/>
<dbReference type="Proteomes" id="UP000006310">
    <property type="component" value="Chromosome 7"/>
</dbReference>
<keyword evidence="10 12" id="KW-0472">Membrane</keyword>
<organism evidence="14 15">
    <name type="scientific">Huiozyma naganishii (strain ATCC MYA-139 / BCRC 22969 / CBS 8797 / KCTC 17520 / NBRC 10181 / NCYC 3082 / Yp74L-3)</name>
    <name type="common">Yeast</name>
    <name type="synonym">Kazachstania naganishii</name>
    <dbReference type="NCBI Taxonomy" id="1071383"/>
    <lineage>
        <taxon>Eukaryota</taxon>
        <taxon>Fungi</taxon>
        <taxon>Dikarya</taxon>
        <taxon>Ascomycota</taxon>
        <taxon>Saccharomycotina</taxon>
        <taxon>Saccharomycetes</taxon>
        <taxon>Saccharomycetales</taxon>
        <taxon>Saccharomycetaceae</taxon>
        <taxon>Huiozyma</taxon>
    </lineage>
</organism>
<evidence type="ECO:0000256" key="11">
    <source>
        <dbReference type="PIRSR" id="PIRSR601834-1"/>
    </source>
</evidence>
<evidence type="ECO:0000256" key="8">
    <source>
        <dbReference type="ARBA" id="ARBA00023002"/>
    </source>
</evidence>
<gene>
    <name evidence="14" type="primary">KNAG0G03550</name>
    <name evidence="14" type="ordered locus">KNAG_0G03550</name>
</gene>
<dbReference type="InterPro" id="IPR017938">
    <property type="entry name" value="Riboflavin_synthase-like_b-brl"/>
</dbReference>
<dbReference type="InterPro" id="IPR017927">
    <property type="entry name" value="FAD-bd_FR_type"/>
</dbReference>
<dbReference type="STRING" id="1071383.J7S1D6"/>
<dbReference type="GO" id="GO:0005886">
    <property type="term" value="C:plasma membrane"/>
    <property type="evidence" value="ECO:0007669"/>
    <property type="project" value="EnsemblFungi"/>
</dbReference>
<dbReference type="PANTHER" id="PTHR19370:SF143">
    <property type="entry name" value="PLASMA MEMBRANE-ASSOCIATED COENZYME Q6 REDUCTASE PGA3"/>
    <property type="match status" value="1"/>
</dbReference>
<dbReference type="RefSeq" id="XP_022465657.1">
    <property type="nucleotide sequence ID" value="XM_022609242.1"/>
</dbReference>
<evidence type="ECO:0000256" key="7">
    <source>
        <dbReference type="ARBA" id="ARBA00022989"/>
    </source>
</evidence>
<dbReference type="Pfam" id="PF00175">
    <property type="entry name" value="NAD_binding_1"/>
    <property type="match status" value="1"/>
</dbReference>
<reference evidence="14 15" key="1">
    <citation type="journal article" date="2011" name="Proc. Natl. Acad. Sci. U.S.A.">
        <title>Evolutionary erosion of yeast sex chromosomes by mating-type switching accidents.</title>
        <authorList>
            <person name="Gordon J.L."/>
            <person name="Armisen D."/>
            <person name="Proux-Wera E."/>
            <person name="Oheigeartaigh S.S."/>
            <person name="Byrne K.P."/>
            <person name="Wolfe K.H."/>
        </authorList>
    </citation>
    <scope>NUCLEOTIDE SEQUENCE [LARGE SCALE GENOMIC DNA]</scope>
    <source>
        <strain evidence="15">ATCC MYA-139 / BCRC 22969 / CBS 8797 / CCRC 22969 / KCTC 17520 / NBRC 10181 / NCYC 3082</strain>
    </source>
</reference>
<dbReference type="FunFam" id="2.40.30.10:FF:000069">
    <property type="entry name" value="NADH-cytochrome b5 reductase"/>
    <property type="match status" value="1"/>
</dbReference>
<evidence type="ECO:0000256" key="5">
    <source>
        <dbReference type="ARBA" id="ARBA00022692"/>
    </source>
</evidence>
<dbReference type="KEGG" id="kng:KNAG_0G03550"/>
<dbReference type="Gene3D" id="2.40.30.10">
    <property type="entry name" value="Translation factors"/>
    <property type="match status" value="1"/>
</dbReference>
<keyword evidence="8" id="KW-0560">Oxidoreductase</keyword>
<dbReference type="Pfam" id="PF00970">
    <property type="entry name" value="FAD_binding_6"/>
    <property type="match status" value="1"/>
</dbReference>
<feature type="binding site" evidence="11">
    <location>
        <position position="143"/>
    </location>
    <ligand>
        <name>FAD</name>
        <dbReference type="ChEBI" id="CHEBI:57692"/>
    </ligand>
</feature>
<name>J7S1D6_HUIN7</name>
<reference evidence="15" key="2">
    <citation type="submission" date="2012-08" db="EMBL/GenBank/DDBJ databases">
        <title>Genome sequence of Kazachstania naganishii.</title>
        <authorList>
            <person name="Gordon J.L."/>
            <person name="Armisen D."/>
            <person name="Proux-Wera E."/>
            <person name="OhEigeartaigh S.S."/>
            <person name="Byrne K.P."/>
            <person name="Wolfe K.H."/>
        </authorList>
    </citation>
    <scope>NUCLEOTIDE SEQUENCE [LARGE SCALE GENOMIC DNA]</scope>
    <source>
        <strain evidence="15">ATCC MYA-139 / BCRC 22969 / CBS 8797 / CCRC 22969 / KCTC 17520 / NBRC 10181 / NCYC 3082</strain>
    </source>
</reference>
<feature type="binding site" evidence="11">
    <location>
        <position position="150"/>
    </location>
    <ligand>
        <name>FAD</name>
        <dbReference type="ChEBI" id="CHEBI:57692"/>
    </ligand>
</feature>
<dbReference type="AlphaFoldDB" id="J7S1D6"/>
<dbReference type="PANTHER" id="PTHR19370">
    <property type="entry name" value="NADH-CYTOCHROME B5 REDUCTASE"/>
    <property type="match status" value="1"/>
</dbReference>
<dbReference type="OrthoDB" id="432685at2759"/>
<evidence type="ECO:0000256" key="9">
    <source>
        <dbReference type="ARBA" id="ARBA00023027"/>
    </source>
</evidence>
<dbReference type="InterPro" id="IPR008333">
    <property type="entry name" value="Cbr1-like_FAD-bd_dom"/>
</dbReference>
<feature type="domain" description="FAD-binding FR-type" evidence="13">
    <location>
        <begin position="72"/>
        <end position="175"/>
    </location>
</feature>
<sequence length="317" mass="35493">MSDSVEEDPRENILNEPLHGIVIPSALFIVGVIILTVMSGDYRVLFGLLILFAVVLVRWTSAYSRRRSLFTDRWTALELVDQTLISKNAAIYRFKLKTHLESLDIPAGHHVAVRIPIGGKDEIRFYNPINPKIDQGHLDIIVKSYQDGKVSKYFAGLQPGATVDFKGPIGIMNYAPNSSKEFGMVVAGSGITPALQILNEIVTVPEDLTKVSLIYANDTENDILLKDELDEMAEKYPYFQIHYVVRNPSEQWTGDTGVVTKEQLEKYLPVATDENRLMICGPEVMKDMVLRHAVALGWKHNVTNANSSNGDDQVFVF</sequence>
<evidence type="ECO:0000256" key="10">
    <source>
        <dbReference type="ARBA" id="ARBA00023136"/>
    </source>
</evidence>
<evidence type="ECO:0000256" key="1">
    <source>
        <dbReference type="ARBA" id="ARBA00001974"/>
    </source>
</evidence>
<dbReference type="PROSITE" id="PS51384">
    <property type="entry name" value="FAD_FR"/>
    <property type="match status" value="1"/>
</dbReference>
<comment type="cofactor">
    <cofactor evidence="1 11">
        <name>FAD</name>
        <dbReference type="ChEBI" id="CHEBI:57692"/>
    </cofactor>
</comment>
<keyword evidence="9" id="KW-0520">NAD</keyword>
<dbReference type="SUPFAM" id="SSF52343">
    <property type="entry name" value="Ferredoxin reductase-like, C-terminal NADP-linked domain"/>
    <property type="match status" value="1"/>
</dbReference>
<accession>J7S1D6</accession>
<feature type="binding site" evidence="11">
    <location>
        <position position="192"/>
    </location>
    <ligand>
        <name>FAD</name>
        <dbReference type="ChEBI" id="CHEBI:57692"/>
    </ligand>
</feature>
<evidence type="ECO:0000256" key="2">
    <source>
        <dbReference type="ARBA" id="ARBA00004370"/>
    </source>
</evidence>
<dbReference type="InterPro" id="IPR039261">
    <property type="entry name" value="FNR_nucleotide-bd"/>
</dbReference>
<dbReference type="PRINTS" id="PR00406">
    <property type="entry name" value="CYTB5RDTASE"/>
</dbReference>
<keyword evidence="5 12" id="KW-0812">Transmembrane</keyword>
<evidence type="ECO:0000256" key="3">
    <source>
        <dbReference type="ARBA" id="ARBA00006105"/>
    </source>
</evidence>
<dbReference type="InterPro" id="IPR001433">
    <property type="entry name" value="OxRdtase_FAD/NAD-bd"/>
</dbReference>
<comment type="similarity">
    <text evidence="3">Belongs to the flavoprotein pyridine nucleotide cytochrome reductase family.</text>
</comment>
<dbReference type="FunFam" id="3.40.50.80:FF:000009">
    <property type="entry name" value="NADH-cytochrome b5 reductase"/>
    <property type="match status" value="1"/>
</dbReference>
<proteinExistence type="inferred from homology"/>
<dbReference type="eggNOG" id="KOG0534">
    <property type="taxonomic scope" value="Eukaryota"/>
</dbReference>
<protein>
    <recommendedName>
        <fullName evidence="13">FAD-binding FR-type domain-containing protein</fullName>
    </recommendedName>
</protein>
<feature type="binding site" evidence="11">
    <location>
        <position position="141"/>
    </location>
    <ligand>
        <name>FAD</name>
        <dbReference type="ChEBI" id="CHEBI:57692"/>
    </ligand>
</feature>
<dbReference type="OMA" id="CLDPENW"/>
<keyword evidence="4 11" id="KW-0285">Flavoprotein</keyword>
<dbReference type="GO" id="GO:0006696">
    <property type="term" value="P:ergosterol biosynthetic process"/>
    <property type="evidence" value="ECO:0007669"/>
    <property type="project" value="TreeGrafter"/>
</dbReference>
<keyword evidence="6 11" id="KW-0274">FAD</keyword>
<evidence type="ECO:0000259" key="13">
    <source>
        <dbReference type="PROSITE" id="PS51384"/>
    </source>
</evidence>
<evidence type="ECO:0000313" key="15">
    <source>
        <dbReference type="Proteomes" id="UP000006310"/>
    </source>
</evidence>
<dbReference type="InterPro" id="IPR001834">
    <property type="entry name" value="CBR-like"/>
</dbReference>
<feature type="transmembrane region" description="Helical" evidence="12">
    <location>
        <begin position="44"/>
        <end position="63"/>
    </location>
</feature>